<name>E4YCS7_OIKDI</name>
<protein>
    <recommendedName>
        <fullName evidence="8">Peptidase S1 domain-containing protein</fullName>
    </recommendedName>
</protein>
<dbReference type="PROSITE" id="PS50240">
    <property type="entry name" value="TRYPSIN_DOM"/>
    <property type="match status" value="1"/>
</dbReference>
<evidence type="ECO:0000256" key="3">
    <source>
        <dbReference type="ARBA" id="ARBA00023157"/>
    </source>
</evidence>
<evidence type="ECO:0000256" key="1">
    <source>
        <dbReference type="ARBA" id="ARBA00022670"/>
    </source>
</evidence>
<dbReference type="SMART" id="SM00020">
    <property type="entry name" value="Tryp_SPc"/>
    <property type="match status" value="1"/>
</dbReference>
<dbReference type="PRINTS" id="PR00722">
    <property type="entry name" value="CHYMOTRYPSIN"/>
</dbReference>
<dbReference type="InterPro" id="IPR001507">
    <property type="entry name" value="ZP_dom"/>
</dbReference>
<dbReference type="PANTHER" id="PTHR24252:SF7">
    <property type="entry name" value="HYALIN"/>
    <property type="match status" value="1"/>
</dbReference>
<comment type="similarity">
    <text evidence="4">Belongs to the peptidase S1 family. CLIP subfamily.</text>
</comment>
<dbReference type="InterPro" id="IPR043504">
    <property type="entry name" value="Peptidase_S1_PA_chymotrypsin"/>
</dbReference>
<dbReference type="InterPro" id="IPR001254">
    <property type="entry name" value="Trypsin_dom"/>
</dbReference>
<gene>
    <name evidence="7" type="ORF">GSOID_T00021248001</name>
</gene>
<proteinExistence type="inferred from homology"/>
<dbReference type="PROSITE" id="PS00135">
    <property type="entry name" value="TRYPSIN_SER"/>
    <property type="match status" value="1"/>
</dbReference>
<keyword evidence="2" id="KW-0720">Serine protease</keyword>
<dbReference type="FunFam" id="2.40.10.10:FF:000002">
    <property type="entry name" value="Transmembrane protease serine"/>
    <property type="match status" value="1"/>
</dbReference>
<dbReference type="FunFam" id="2.40.10.10:FF:000068">
    <property type="entry name" value="transmembrane protease serine 2"/>
    <property type="match status" value="1"/>
</dbReference>
<organism evidence="7">
    <name type="scientific">Oikopleura dioica</name>
    <name type="common">Tunicate</name>
    <dbReference type="NCBI Taxonomy" id="34765"/>
    <lineage>
        <taxon>Eukaryota</taxon>
        <taxon>Metazoa</taxon>
        <taxon>Chordata</taxon>
        <taxon>Tunicata</taxon>
        <taxon>Appendicularia</taxon>
        <taxon>Copelata</taxon>
        <taxon>Oikopleuridae</taxon>
        <taxon>Oikopleura</taxon>
    </lineage>
</organism>
<reference evidence="7" key="1">
    <citation type="journal article" date="2010" name="Science">
        <title>Plasticity of animal genome architecture unmasked by rapid evolution of a pelagic tunicate.</title>
        <authorList>
            <person name="Denoeud F."/>
            <person name="Henriet S."/>
            <person name="Mungpakdee S."/>
            <person name="Aury J.M."/>
            <person name="Da Silva C."/>
            <person name="Brinkmann H."/>
            <person name="Mikhaleva J."/>
            <person name="Olsen L.C."/>
            <person name="Jubin C."/>
            <person name="Canestro C."/>
            <person name="Bouquet J.M."/>
            <person name="Danks G."/>
            <person name="Poulain J."/>
            <person name="Campsteijn C."/>
            <person name="Adamski M."/>
            <person name="Cross I."/>
            <person name="Yadetie F."/>
            <person name="Muffato M."/>
            <person name="Louis A."/>
            <person name="Butcher S."/>
            <person name="Tsagkogeorga G."/>
            <person name="Konrad A."/>
            <person name="Singh S."/>
            <person name="Jensen M.F."/>
            <person name="Cong E.H."/>
            <person name="Eikeseth-Otteraa H."/>
            <person name="Noel B."/>
            <person name="Anthouard V."/>
            <person name="Porcel B.M."/>
            <person name="Kachouri-Lafond R."/>
            <person name="Nishino A."/>
            <person name="Ugolini M."/>
            <person name="Chourrout P."/>
            <person name="Nishida H."/>
            <person name="Aasland R."/>
            <person name="Huzurbazar S."/>
            <person name="Westhof E."/>
            <person name="Delsuc F."/>
            <person name="Lehrach H."/>
            <person name="Reinhardt R."/>
            <person name="Weissenbach J."/>
            <person name="Roy S.W."/>
            <person name="Artiguenave F."/>
            <person name="Postlethwait J.H."/>
            <person name="Manak J.R."/>
            <person name="Thompson E.M."/>
            <person name="Jaillon O."/>
            <person name="Du Pasquier L."/>
            <person name="Boudinot P."/>
            <person name="Liberles D.A."/>
            <person name="Volff J.N."/>
            <person name="Philippe H."/>
            <person name="Lenhard B."/>
            <person name="Roest Crollius H."/>
            <person name="Wincker P."/>
            <person name="Chourrout D."/>
        </authorList>
    </citation>
    <scope>NUCLEOTIDE SEQUENCE [LARGE SCALE GENOMIC DNA]</scope>
</reference>
<dbReference type="SUPFAM" id="SSF50494">
    <property type="entry name" value="Trypsin-like serine proteases"/>
    <property type="match status" value="1"/>
</dbReference>
<dbReference type="Gene3D" id="2.60.40.4100">
    <property type="entry name" value="Zona pellucida, ZP-C domain"/>
    <property type="match status" value="1"/>
</dbReference>
<feature type="domain" description="ZP" evidence="6">
    <location>
        <begin position="1"/>
        <end position="152"/>
    </location>
</feature>
<keyword evidence="2" id="KW-0378">Hydrolase</keyword>
<dbReference type="InterPro" id="IPR033116">
    <property type="entry name" value="TRYPSIN_SER"/>
</dbReference>
<dbReference type="InterPro" id="IPR001314">
    <property type="entry name" value="Peptidase_S1A"/>
</dbReference>
<keyword evidence="3" id="KW-1015">Disulfide bond</keyword>
<dbReference type="Pfam" id="PF00089">
    <property type="entry name" value="Trypsin"/>
    <property type="match status" value="1"/>
</dbReference>
<dbReference type="Gene3D" id="2.40.10.10">
    <property type="entry name" value="Trypsin-like serine proteases"/>
    <property type="match status" value="1"/>
</dbReference>
<evidence type="ECO:0000313" key="7">
    <source>
        <dbReference type="EMBL" id="CBY33344.1"/>
    </source>
</evidence>
<dbReference type="Pfam" id="PF00100">
    <property type="entry name" value="Zona_pellucida"/>
    <property type="match status" value="1"/>
</dbReference>
<dbReference type="InterPro" id="IPR042235">
    <property type="entry name" value="ZP-C_dom"/>
</dbReference>
<evidence type="ECO:0000256" key="4">
    <source>
        <dbReference type="ARBA" id="ARBA00024195"/>
    </source>
</evidence>
<dbReference type="AlphaFoldDB" id="E4YCS7"/>
<dbReference type="CDD" id="cd00190">
    <property type="entry name" value="Tryp_SPc"/>
    <property type="match status" value="1"/>
</dbReference>
<accession>E4YCS7</accession>
<sequence>MNLSYVTLSDSYAVSESLKIIPAVNGTGVFEVEMSLFESRRLEKKRTDLLFDAGDKIFVKVWANSRVNLRIRLDRCWITGNDENDLLVLLEDGCANPDLKGRVQTISDEDGVGFSASVFTFLQSNQTYLHCDVTLCEARGPSDRVSGPQNESDETFERVDSRIIGGEISELGNWPWQAAMLHANYGDHIVCGGTIVTEKVIIGAAHCISQFKADEIKFTAGHTKGFHARTQKSSYQFSTVNRAVAHPGYNKYFHNDIALFELNFPFTWTDYVRPACLPSPDFVPSVNGRCVVSGFGKGSNDALNHAVIPIWEKQSCENILESQGGWSWTGLPIDHASQICAGYQPGGIDACQGDSGGPFVCKTNHGWVATGAVSYGYGCAQKNMPAIYSNIPMYHDWIHEFIAEAGDSIPEGCGEVKANANFPVLTPTTLDAETGEVWPEDPRVVPGIYL</sequence>
<dbReference type="Proteomes" id="UP000011014">
    <property type="component" value="Unassembled WGS sequence"/>
</dbReference>
<dbReference type="GO" id="GO:0006508">
    <property type="term" value="P:proteolysis"/>
    <property type="evidence" value="ECO:0007669"/>
    <property type="project" value="UniProtKB-KW"/>
</dbReference>
<dbReference type="PROSITE" id="PS51034">
    <property type="entry name" value="ZP_2"/>
    <property type="match status" value="1"/>
</dbReference>
<keyword evidence="1" id="KW-0645">Protease</keyword>
<feature type="domain" description="Peptidase S1" evidence="5">
    <location>
        <begin position="163"/>
        <end position="403"/>
    </location>
</feature>
<dbReference type="PANTHER" id="PTHR24252">
    <property type="entry name" value="ACROSIN-RELATED"/>
    <property type="match status" value="1"/>
</dbReference>
<evidence type="ECO:0008006" key="8">
    <source>
        <dbReference type="Google" id="ProtNLM"/>
    </source>
</evidence>
<evidence type="ECO:0000259" key="6">
    <source>
        <dbReference type="PROSITE" id="PS51034"/>
    </source>
</evidence>
<dbReference type="EMBL" id="FN654410">
    <property type="protein sequence ID" value="CBY33344.1"/>
    <property type="molecule type" value="Genomic_DNA"/>
</dbReference>
<evidence type="ECO:0000256" key="2">
    <source>
        <dbReference type="ARBA" id="ARBA00022825"/>
    </source>
</evidence>
<evidence type="ECO:0000259" key="5">
    <source>
        <dbReference type="PROSITE" id="PS50240"/>
    </source>
</evidence>
<dbReference type="InterPro" id="IPR009003">
    <property type="entry name" value="Peptidase_S1_PA"/>
</dbReference>
<dbReference type="GO" id="GO:0004252">
    <property type="term" value="F:serine-type endopeptidase activity"/>
    <property type="evidence" value="ECO:0007669"/>
    <property type="project" value="InterPro"/>
</dbReference>
<dbReference type="InterPro" id="IPR055355">
    <property type="entry name" value="ZP-C"/>
</dbReference>